<dbReference type="FunFam" id="3.40.50.12160:FF:000003">
    <property type="entry name" value="CDK5 regulatory subunit-associated protein 1"/>
    <property type="match status" value="1"/>
</dbReference>
<evidence type="ECO:0000256" key="6">
    <source>
        <dbReference type="ARBA" id="ARBA00022694"/>
    </source>
</evidence>
<dbReference type="InterPro" id="IPR038135">
    <property type="entry name" value="Methylthiotransferase_N_sf"/>
</dbReference>
<dbReference type="GeneID" id="77403238"/>
<dbReference type="NCBIfam" id="TIGR01578">
    <property type="entry name" value="MiaB-like-B"/>
    <property type="match status" value="1"/>
</dbReference>
<organism evidence="15 16">
    <name type="scientific">Methanothermobacter defluvii</name>
    <dbReference type="NCBI Taxonomy" id="49339"/>
    <lineage>
        <taxon>Archaea</taxon>
        <taxon>Methanobacteriati</taxon>
        <taxon>Methanobacteriota</taxon>
        <taxon>Methanomada group</taxon>
        <taxon>Methanobacteria</taxon>
        <taxon>Methanobacteriales</taxon>
        <taxon>Methanobacteriaceae</taxon>
        <taxon>Methanothermobacter</taxon>
    </lineage>
</organism>
<dbReference type="SUPFAM" id="SSF102114">
    <property type="entry name" value="Radical SAM enzymes"/>
    <property type="match status" value="1"/>
</dbReference>
<keyword evidence="6 11" id="KW-0819">tRNA processing</keyword>
<dbReference type="Pfam" id="PF00919">
    <property type="entry name" value="UPF0004"/>
    <property type="match status" value="1"/>
</dbReference>
<dbReference type="PROSITE" id="PS50926">
    <property type="entry name" value="TRAM"/>
    <property type="match status" value="1"/>
</dbReference>
<dbReference type="GO" id="GO:0046872">
    <property type="term" value="F:metal ion binding"/>
    <property type="evidence" value="ECO:0007669"/>
    <property type="project" value="UniProtKB-UniRule"/>
</dbReference>
<dbReference type="InterPro" id="IPR006466">
    <property type="entry name" value="MiaB-like_arc_euk"/>
</dbReference>
<dbReference type="InterPro" id="IPR007197">
    <property type="entry name" value="rSAM"/>
</dbReference>
<dbReference type="NCBIfam" id="TIGR00089">
    <property type="entry name" value="MiaB/RimO family radical SAM methylthiotransferase"/>
    <property type="match status" value="1"/>
</dbReference>
<protein>
    <recommendedName>
        <fullName evidence="11">tRNA-t(6)A37 methylthiotransferase</fullName>
        <ecNumber evidence="11">2.8.4.5</ecNumber>
    </recommendedName>
</protein>
<dbReference type="SFLD" id="SFLDG01061">
    <property type="entry name" value="methylthiotransferase"/>
    <property type="match status" value="1"/>
</dbReference>
<dbReference type="InterPro" id="IPR006638">
    <property type="entry name" value="Elp3/MiaA/NifB-like_rSAM"/>
</dbReference>
<dbReference type="InterPro" id="IPR020612">
    <property type="entry name" value="Methylthiotransferase_CS"/>
</dbReference>
<keyword evidence="4 11" id="KW-0808">Transferase</keyword>
<evidence type="ECO:0000256" key="2">
    <source>
        <dbReference type="ARBA" id="ARBA00008616"/>
    </source>
</evidence>
<comment type="similarity">
    <text evidence="2 11">Belongs to the methylthiotransferase family. CDKAL1 subfamily.</text>
</comment>
<dbReference type="SFLD" id="SFLDG01082">
    <property type="entry name" value="B12-binding_domain_containing"/>
    <property type="match status" value="1"/>
</dbReference>
<dbReference type="InterPro" id="IPR005839">
    <property type="entry name" value="Methylthiotransferase"/>
</dbReference>
<dbReference type="PANTHER" id="PTHR11918">
    <property type="entry name" value="RADICAL SAM PROTEINS"/>
    <property type="match status" value="1"/>
</dbReference>
<dbReference type="InterPro" id="IPR002792">
    <property type="entry name" value="TRAM_dom"/>
</dbReference>
<accession>A0A371NDH1</accession>
<evidence type="ECO:0000259" key="12">
    <source>
        <dbReference type="PROSITE" id="PS50926"/>
    </source>
</evidence>
<evidence type="ECO:0000256" key="4">
    <source>
        <dbReference type="ARBA" id="ARBA00022679"/>
    </source>
</evidence>
<dbReference type="SMART" id="SM00729">
    <property type="entry name" value="Elp3"/>
    <property type="match status" value="1"/>
</dbReference>
<evidence type="ECO:0000256" key="8">
    <source>
        <dbReference type="ARBA" id="ARBA00023004"/>
    </source>
</evidence>
<dbReference type="InterPro" id="IPR058240">
    <property type="entry name" value="rSAM_sf"/>
</dbReference>
<dbReference type="Gene3D" id="3.80.30.20">
    <property type="entry name" value="tm_1862 like domain"/>
    <property type="match status" value="1"/>
</dbReference>
<keyword evidence="9 11" id="KW-0411">Iron-sulfur</keyword>
<dbReference type="GO" id="GO:0035598">
    <property type="term" value="F:tRNA (N(6)-L-threonylcarbamoyladenosine(37)-C(2))-methylthiotransferase activity"/>
    <property type="evidence" value="ECO:0007669"/>
    <property type="project" value="UniProtKB-UniRule"/>
</dbReference>
<keyword evidence="16" id="KW-1185">Reference proteome</keyword>
<dbReference type="Proteomes" id="UP000256864">
    <property type="component" value="Unassembled WGS sequence"/>
</dbReference>
<dbReference type="EC" id="2.8.4.5" evidence="11"/>
<evidence type="ECO:0000256" key="5">
    <source>
        <dbReference type="ARBA" id="ARBA00022691"/>
    </source>
</evidence>
<evidence type="ECO:0000256" key="9">
    <source>
        <dbReference type="ARBA" id="ARBA00023014"/>
    </source>
</evidence>
<comment type="catalytic activity">
    <reaction evidence="10 11">
        <text>N(6)-L-threonylcarbamoyladenosine(37) in tRNA + (sulfur carrier)-SH + AH2 + 2 S-adenosyl-L-methionine = 2-methylsulfanyl-N(6)-L-threonylcarbamoyladenosine(37) in tRNA + (sulfur carrier)-H + 5'-deoxyadenosine + L-methionine + A + S-adenosyl-L-homocysteine + 2 H(+)</text>
        <dbReference type="Rhea" id="RHEA:37075"/>
        <dbReference type="Rhea" id="RHEA-COMP:10163"/>
        <dbReference type="Rhea" id="RHEA-COMP:11092"/>
        <dbReference type="Rhea" id="RHEA-COMP:14737"/>
        <dbReference type="Rhea" id="RHEA-COMP:14739"/>
        <dbReference type="ChEBI" id="CHEBI:13193"/>
        <dbReference type="ChEBI" id="CHEBI:15378"/>
        <dbReference type="ChEBI" id="CHEBI:17319"/>
        <dbReference type="ChEBI" id="CHEBI:17499"/>
        <dbReference type="ChEBI" id="CHEBI:29917"/>
        <dbReference type="ChEBI" id="CHEBI:57844"/>
        <dbReference type="ChEBI" id="CHEBI:57856"/>
        <dbReference type="ChEBI" id="CHEBI:59789"/>
        <dbReference type="ChEBI" id="CHEBI:64428"/>
        <dbReference type="ChEBI" id="CHEBI:74418"/>
        <dbReference type="ChEBI" id="CHEBI:74420"/>
        <dbReference type="EC" id="2.8.4.5"/>
    </reaction>
</comment>
<feature type="domain" description="TRAM" evidence="12">
    <location>
        <begin position="368"/>
        <end position="424"/>
    </location>
</feature>
<evidence type="ECO:0000256" key="10">
    <source>
        <dbReference type="ARBA" id="ARBA00051661"/>
    </source>
</evidence>
<dbReference type="FunFam" id="3.80.30.20:FF:000002">
    <property type="entry name" value="threonylcarbamoyladenosine tRNA methylthiotransferase isoform X2"/>
    <property type="match status" value="1"/>
</dbReference>
<evidence type="ECO:0000259" key="14">
    <source>
        <dbReference type="PROSITE" id="PS51918"/>
    </source>
</evidence>
<dbReference type="InterPro" id="IPR013848">
    <property type="entry name" value="Methylthiotransferase_N"/>
</dbReference>
<keyword evidence="5 11" id="KW-0949">S-adenosyl-L-methionine</keyword>
<dbReference type="EMBL" id="QREL01000001">
    <property type="protein sequence ID" value="REE28542.1"/>
    <property type="molecule type" value="Genomic_DNA"/>
</dbReference>
<feature type="domain" description="MTTase N-terminal" evidence="13">
    <location>
        <begin position="4"/>
        <end position="115"/>
    </location>
</feature>
<evidence type="ECO:0000256" key="3">
    <source>
        <dbReference type="ARBA" id="ARBA00022485"/>
    </source>
</evidence>
<evidence type="ECO:0000256" key="1">
    <source>
        <dbReference type="ARBA" id="ARBA00002399"/>
    </source>
</evidence>
<evidence type="ECO:0000313" key="15">
    <source>
        <dbReference type="EMBL" id="REE28542.1"/>
    </source>
</evidence>
<evidence type="ECO:0000256" key="11">
    <source>
        <dbReference type="RuleBase" id="RU368081"/>
    </source>
</evidence>
<gene>
    <name evidence="15" type="ORF">C7452_0554</name>
</gene>
<dbReference type="Pfam" id="PF04055">
    <property type="entry name" value="Radical_SAM"/>
    <property type="match status" value="1"/>
</dbReference>
<comment type="caution">
    <text evidence="15">The sequence shown here is derived from an EMBL/GenBank/DDBJ whole genome shotgun (WGS) entry which is preliminary data.</text>
</comment>
<dbReference type="CDD" id="cd01335">
    <property type="entry name" value="Radical_SAM"/>
    <property type="match status" value="1"/>
</dbReference>
<comment type="cofactor">
    <cofactor evidence="11">
        <name>[4Fe-4S] cluster</name>
        <dbReference type="ChEBI" id="CHEBI:49883"/>
    </cofactor>
    <text evidence="11">Binds 1 or 2 [4Fe-4S] cluster. One cluster is coordinated with 3 cysteines and an exchangeable S-adenosyl-L-methionine.</text>
</comment>
<sequence>MDGIRVYIETFGCTFNQADSEIMAGVLREEGAVLTGIDDADVIIINTCYVKHPTEHKVINRIKKIQETYPEKGLVVAGCMVEIDPSKLEAISGDASWLGPHQLRRAPQAVRAASNGLVERITGFTSDVKVKVPRVRSNPLIHIIPICEGCNGSCSYCCTRFARGRIQSYPSDLIISEAREAVASGCREIQLTAQDTAAYGVDTGEKLSNIIKGISGIPGNFRIRVGMMHPASVLRDLDGLVEAFKSEKVYSFLHLPVQSGSDRVLGDMERGHTVDEFRMIVERFRSEIPDISIATDIIVGYPTEEWEDFMDTCSLLEEVKPSFIHLSKYRHRPRARSSSLDEIDFRELRRRSRALEELKMRITEEENRRLVGSFQEILVVERGRKGGFIGRTGSYIPVVTETGEPGSFRRVRIRDATGTYLLAD</sequence>
<dbReference type="InterPro" id="IPR023404">
    <property type="entry name" value="rSAM_horseshoe"/>
</dbReference>
<dbReference type="PROSITE" id="PS01278">
    <property type="entry name" value="MTTASE_RADICAL"/>
    <property type="match status" value="1"/>
</dbReference>
<dbReference type="PANTHER" id="PTHR11918:SF45">
    <property type="entry name" value="THREONYLCARBAMOYLADENOSINE TRNA METHYLTHIOTRANSFERASE"/>
    <property type="match status" value="1"/>
</dbReference>
<evidence type="ECO:0000313" key="16">
    <source>
        <dbReference type="Proteomes" id="UP000256864"/>
    </source>
</evidence>
<keyword evidence="3 11" id="KW-0004">4Fe-4S</keyword>
<dbReference type="GO" id="GO:0051539">
    <property type="term" value="F:4 iron, 4 sulfur cluster binding"/>
    <property type="evidence" value="ECO:0007669"/>
    <property type="project" value="UniProtKB-UniRule"/>
</dbReference>
<feature type="domain" description="Radical SAM core" evidence="14">
    <location>
        <begin position="136"/>
        <end position="365"/>
    </location>
</feature>
<dbReference type="SFLD" id="SFLDS00029">
    <property type="entry name" value="Radical_SAM"/>
    <property type="match status" value="1"/>
</dbReference>
<comment type="function">
    <text evidence="1 11">Catalyzes the methylthiolation of N6-threonylcarbamoyladenosine (t(6)A), leading to the formation of 2-methylthio-N6-threonylcarbamoyladenosine (ms(2)t(6)A) at position 37 in tRNAs that read codons beginning with adenine.</text>
</comment>
<dbReference type="RefSeq" id="WP_115892153.1">
    <property type="nucleotide sequence ID" value="NZ_QREL01000001.1"/>
</dbReference>
<dbReference type="AlphaFoldDB" id="A0A371NDH1"/>
<keyword evidence="8 11" id="KW-0408">Iron</keyword>
<proteinExistence type="inferred from homology"/>
<evidence type="ECO:0000256" key="7">
    <source>
        <dbReference type="ARBA" id="ARBA00022723"/>
    </source>
</evidence>
<evidence type="ECO:0000259" key="13">
    <source>
        <dbReference type="PROSITE" id="PS51449"/>
    </source>
</evidence>
<keyword evidence="7 11" id="KW-0479">Metal-binding</keyword>
<dbReference type="Gene3D" id="3.40.50.12160">
    <property type="entry name" value="Methylthiotransferase, N-terminal domain"/>
    <property type="match status" value="1"/>
</dbReference>
<dbReference type="PROSITE" id="PS51449">
    <property type="entry name" value="MTTASE_N"/>
    <property type="match status" value="1"/>
</dbReference>
<dbReference type="Pfam" id="PF01938">
    <property type="entry name" value="TRAM"/>
    <property type="match status" value="1"/>
</dbReference>
<dbReference type="PROSITE" id="PS51918">
    <property type="entry name" value="RADICAL_SAM"/>
    <property type="match status" value="1"/>
</dbReference>
<reference evidence="15 16" key="1">
    <citation type="submission" date="2018-07" db="EMBL/GenBank/DDBJ databases">
        <title>Genomic Encyclopedia of Type Strains, Phase IV (KMG-IV): sequencing the most valuable type-strain genomes for metagenomic binning, comparative biology and taxonomic classification.</title>
        <authorList>
            <person name="Goeker M."/>
        </authorList>
    </citation>
    <scope>NUCLEOTIDE SEQUENCE [LARGE SCALE GENOMIC DNA]</scope>
    <source>
        <strain evidence="15 16">DSM 7466</strain>
    </source>
</reference>
<name>A0A371NDH1_9EURY</name>